<comment type="similarity">
    <text evidence="1">Belongs to the glycosyltransferase 2 family.</text>
</comment>
<dbReference type="AlphaFoldDB" id="A0A0S4N4D9"/>
<dbReference type="OrthoDB" id="9766299at2"/>
<evidence type="ECO:0000256" key="3">
    <source>
        <dbReference type="ARBA" id="ARBA00022679"/>
    </source>
</evidence>
<name>A0A0S4N4D9_9BACT</name>
<feature type="transmembrane region" description="Helical" evidence="4">
    <location>
        <begin position="341"/>
        <end position="362"/>
    </location>
</feature>
<feature type="domain" description="Glycosyltransferase 2-like" evidence="5">
    <location>
        <begin position="42"/>
        <end position="210"/>
    </location>
</feature>
<dbReference type="Pfam" id="PF00535">
    <property type="entry name" value="Glycos_transf_2"/>
    <property type="match status" value="1"/>
</dbReference>
<evidence type="ECO:0000256" key="2">
    <source>
        <dbReference type="ARBA" id="ARBA00022676"/>
    </source>
</evidence>
<feature type="transmembrane region" description="Helical" evidence="4">
    <location>
        <begin position="275"/>
        <end position="295"/>
    </location>
</feature>
<dbReference type="PANTHER" id="PTHR43630:SF1">
    <property type="entry name" value="POLY-BETA-1,6-N-ACETYL-D-GLUCOSAMINE SYNTHASE"/>
    <property type="match status" value="1"/>
</dbReference>
<protein>
    <submittedName>
        <fullName evidence="6">Glycosyltransferase, catalytic subunit of cellulose synthase and poly-beta-1,6-N-acetylglucosamine synthase</fullName>
    </submittedName>
</protein>
<keyword evidence="4" id="KW-0472">Membrane</keyword>
<dbReference type="EMBL" id="FAOO01000006">
    <property type="protein sequence ID" value="CUU04829.1"/>
    <property type="molecule type" value="Genomic_DNA"/>
</dbReference>
<dbReference type="InterPro" id="IPR029044">
    <property type="entry name" value="Nucleotide-diphossugar_trans"/>
</dbReference>
<keyword evidence="3 6" id="KW-0808">Transferase</keyword>
<keyword evidence="4" id="KW-1133">Transmembrane helix</keyword>
<organism evidence="6 7">
    <name type="scientific">Candidatus Thermokryptus mobilis</name>
    <dbReference type="NCBI Taxonomy" id="1643428"/>
    <lineage>
        <taxon>Bacteria</taxon>
        <taxon>Pseudomonadati</taxon>
        <taxon>Candidatus Kryptoniota</taxon>
        <taxon>Candidatus Thermokryptus</taxon>
    </lineage>
</organism>
<sequence length="379" mass="43081">MLFDLFLILSAIFYTGEITLFLIALSKKEKKRKLPANLPSVSVVVAARNEEENIERCLRSILQVDYPSDKLEVIVADDGSTDRTPEIISKIKKEYDNLKVIRIESRINNLKGKANALAQAIAQTNGEFIFLTDADCEVPKTWIKGMLRYFDDKIGVVSGVTIIESGKIFYGMQSLDWAFLLSVAAAVGRLFKPVACIGNNMVFRKEAYIECGGYQNLKFSITEDFALFKAITKNGKWEYAFPVDLDTLVVSNPVKTWKELYYQKKRWGTGGLDTGALGIAVMLGGFVFHLLLILAPFMVERIFYLIISVVLKFLIDGTFLFRTLKKFKKASLLKYLPFFELYYIIYVVALPFAVFFGGKTVWKDRKYKGLKNLRVVEKD</sequence>
<evidence type="ECO:0000256" key="1">
    <source>
        <dbReference type="ARBA" id="ARBA00006739"/>
    </source>
</evidence>
<feature type="transmembrane region" description="Helical" evidence="4">
    <location>
        <begin position="302"/>
        <end position="321"/>
    </location>
</feature>
<keyword evidence="7" id="KW-1185">Reference proteome</keyword>
<evidence type="ECO:0000313" key="6">
    <source>
        <dbReference type="EMBL" id="CUU04829.1"/>
    </source>
</evidence>
<dbReference type="SUPFAM" id="SSF53448">
    <property type="entry name" value="Nucleotide-diphospho-sugar transferases"/>
    <property type="match status" value="1"/>
</dbReference>
<proteinExistence type="inferred from homology"/>
<feature type="transmembrane region" description="Helical" evidence="4">
    <location>
        <begin position="6"/>
        <end position="25"/>
    </location>
</feature>
<accession>A0A0S4N4D9</accession>
<dbReference type="InterPro" id="IPR001173">
    <property type="entry name" value="Glyco_trans_2-like"/>
</dbReference>
<keyword evidence="2" id="KW-0328">Glycosyltransferase</keyword>
<evidence type="ECO:0000259" key="5">
    <source>
        <dbReference type="Pfam" id="PF00535"/>
    </source>
</evidence>
<reference evidence="7" key="1">
    <citation type="submission" date="2015-11" db="EMBL/GenBank/DDBJ databases">
        <authorList>
            <person name="Varghese N."/>
        </authorList>
    </citation>
    <scope>NUCLEOTIDE SEQUENCE [LARGE SCALE GENOMIC DNA]</scope>
</reference>
<dbReference type="STRING" id="1643428.GCA_001442855_01061"/>
<keyword evidence="4" id="KW-0812">Transmembrane</keyword>
<evidence type="ECO:0000256" key="4">
    <source>
        <dbReference type="SAM" id="Phobius"/>
    </source>
</evidence>
<dbReference type="Gene3D" id="3.90.550.10">
    <property type="entry name" value="Spore Coat Polysaccharide Biosynthesis Protein SpsA, Chain A"/>
    <property type="match status" value="1"/>
</dbReference>
<dbReference type="Proteomes" id="UP000320623">
    <property type="component" value="Unassembled WGS sequence"/>
</dbReference>
<dbReference type="PANTHER" id="PTHR43630">
    <property type="entry name" value="POLY-BETA-1,6-N-ACETYL-D-GLUCOSAMINE SYNTHASE"/>
    <property type="match status" value="1"/>
</dbReference>
<gene>
    <name evidence="6" type="ORF">JGI1_01086</name>
</gene>
<dbReference type="GO" id="GO:0016757">
    <property type="term" value="F:glycosyltransferase activity"/>
    <property type="evidence" value="ECO:0007669"/>
    <property type="project" value="UniProtKB-KW"/>
</dbReference>
<evidence type="ECO:0000313" key="7">
    <source>
        <dbReference type="Proteomes" id="UP000320623"/>
    </source>
</evidence>